<evidence type="ECO:0000256" key="2">
    <source>
        <dbReference type="ARBA" id="ARBA00022737"/>
    </source>
</evidence>
<dbReference type="Proteomes" id="UP000319353">
    <property type="component" value="Unassembled WGS sequence"/>
</dbReference>
<evidence type="ECO:0000256" key="3">
    <source>
        <dbReference type="SAM" id="MobiDB-lite"/>
    </source>
</evidence>
<organism evidence="4 5">
    <name type="scientific">Candidatus Segetimicrobium genomatis</name>
    <dbReference type="NCBI Taxonomy" id="2569760"/>
    <lineage>
        <taxon>Bacteria</taxon>
        <taxon>Bacillati</taxon>
        <taxon>Candidatus Sysuimicrobiota</taxon>
        <taxon>Candidatus Sysuimicrobiia</taxon>
        <taxon>Candidatus Sysuimicrobiales</taxon>
        <taxon>Candidatus Segetimicrobiaceae</taxon>
        <taxon>Candidatus Segetimicrobium</taxon>
    </lineage>
</organism>
<comment type="caution">
    <text evidence="4">The sequence shown here is derived from an EMBL/GenBank/DDBJ whole genome shotgun (WGS) entry which is preliminary data.</text>
</comment>
<evidence type="ECO:0000313" key="5">
    <source>
        <dbReference type="Proteomes" id="UP000319353"/>
    </source>
</evidence>
<keyword evidence="1" id="KW-0880">Kelch repeat</keyword>
<dbReference type="EMBL" id="VBAL01000129">
    <property type="protein sequence ID" value="TMI99787.1"/>
    <property type="molecule type" value="Genomic_DNA"/>
</dbReference>
<evidence type="ECO:0000256" key="1">
    <source>
        <dbReference type="ARBA" id="ARBA00022441"/>
    </source>
</evidence>
<dbReference type="SUPFAM" id="SSF117281">
    <property type="entry name" value="Kelch motif"/>
    <property type="match status" value="1"/>
</dbReference>
<dbReference type="Gene3D" id="2.120.10.80">
    <property type="entry name" value="Kelch-type beta propeller"/>
    <property type="match status" value="2"/>
</dbReference>
<feature type="region of interest" description="Disordered" evidence="3">
    <location>
        <begin position="26"/>
        <end position="47"/>
    </location>
</feature>
<reference evidence="4 5" key="1">
    <citation type="journal article" date="2019" name="Nat. Microbiol.">
        <title>Mediterranean grassland soil C-N compound turnover is dependent on rainfall and depth, and is mediated by genomically divergent microorganisms.</title>
        <authorList>
            <person name="Diamond S."/>
            <person name="Andeer P.F."/>
            <person name="Li Z."/>
            <person name="Crits-Christoph A."/>
            <person name="Burstein D."/>
            <person name="Anantharaman K."/>
            <person name="Lane K.R."/>
            <person name="Thomas B.C."/>
            <person name="Pan C."/>
            <person name="Northen T.R."/>
            <person name="Banfield J.F."/>
        </authorList>
    </citation>
    <scope>NUCLEOTIDE SEQUENCE [LARGE SCALE GENOMIC DNA]</scope>
    <source>
        <strain evidence="4">NP_4</strain>
    </source>
</reference>
<dbReference type="PANTHER" id="PTHR46093:SF16">
    <property type="entry name" value="MULTIPLE EGF-LIKE-DOMAINS 8"/>
    <property type="match status" value="1"/>
</dbReference>
<evidence type="ECO:0008006" key="6">
    <source>
        <dbReference type="Google" id="ProtNLM"/>
    </source>
</evidence>
<proteinExistence type="predicted"/>
<sequence length="391" mass="41098">MSPLLRFQSFGKKKALSDGLADRAEYASQELGPMDDPAKKPDSETPAAGPLISSLLSARLSRRQMLKVSLIGAGGLAAAVGGLGQLKQVFAAVPSSLGRWLPLAPKTAPSPRAGAAMAYDGGRRLTVLFGGFSGAKVDAETWTWNGLTWTRHNPPLSPPPRSGASIAYHPRSNAVVLFGGQSASGAFLGDTWMWNGRTWTAVRGGGPPARHGACMAFDPATGSLILVGGFTPANFLNDTWRWDGKSWRALAPASSPPRVTGASLAYSPIIGKLILFGGRRGMGVPESGTTWAWDGTNWSYVPLSPSPRPRAFASMAAAPGGSILLFGGLSNRSLLSDTWTLTSTWSQDSQTPGPPPRAYAPLVSDSSTTNSLLLFGGQSDSDFLGDTWVWV</sequence>
<dbReference type="PANTHER" id="PTHR46093">
    <property type="entry name" value="ACYL-COA-BINDING DOMAIN-CONTAINING PROTEIN 5"/>
    <property type="match status" value="1"/>
</dbReference>
<accession>A0A537KVK9</accession>
<evidence type="ECO:0000313" key="4">
    <source>
        <dbReference type="EMBL" id="TMI99787.1"/>
    </source>
</evidence>
<keyword evidence="2" id="KW-0677">Repeat</keyword>
<gene>
    <name evidence="4" type="ORF">E6H01_10515</name>
</gene>
<dbReference type="InterPro" id="IPR015915">
    <property type="entry name" value="Kelch-typ_b-propeller"/>
</dbReference>
<name>A0A537KVK9_9BACT</name>
<protein>
    <recommendedName>
        <fullName evidence="6">Twin-arginine translocation signal domain-containing protein</fullName>
    </recommendedName>
</protein>
<dbReference type="AlphaFoldDB" id="A0A537KVK9"/>